<dbReference type="InterPro" id="IPR017907">
    <property type="entry name" value="Znf_RING_CS"/>
</dbReference>
<dbReference type="InterPro" id="IPR027370">
    <property type="entry name" value="Znf-RING_euk"/>
</dbReference>
<organism evidence="6 7">
    <name type="scientific">Vitrella brassicaformis (strain CCMP3155)</name>
    <dbReference type="NCBI Taxonomy" id="1169540"/>
    <lineage>
        <taxon>Eukaryota</taxon>
        <taxon>Sar</taxon>
        <taxon>Alveolata</taxon>
        <taxon>Colpodellida</taxon>
        <taxon>Vitrellaceae</taxon>
        <taxon>Vitrella</taxon>
    </lineage>
</organism>
<dbReference type="Gene3D" id="3.30.40.10">
    <property type="entry name" value="Zinc/RING finger domain, C3HC4 (zinc finger)"/>
    <property type="match status" value="1"/>
</dbReference>
<dbReference type="EMBL" id="CDMY01000225">
    <property type="protein sequence ID" value="CEL94679.1"/>
    <property type="molecule type" value="Genomic_DNA"/>
</dbReference>
<dbReference type="PhylomeDB" id="A0A0G4EH34"/>
<reference evidence="6 7" key="1">
    <citation type="submission" date="2014-11" db="EMBL/GenBank/DDBJ databases">
        <authorList>
            <person name="Zhu J."/>
            <person name="Qi W."/>
            <person name="Song R."/>
        </authorList>
    </citation>
    <scope>NUCLEOTIDE SEQUENCE [LARGE SCALE GENOMIC DNA]</scope>
</reference>
<feature type="domain" description="RING-type" evidence="5">
    <location>
        <begin position="9"/>
        <end position="57"/>
    </location>
</feature>
<dbReference type="PANTHER" id="PTHR47156">
    <property type="entry name" value="PROTEIN CBG20824"/>
    <property type="match status" value="1"/>
</dbReference>
<dbReference type="InParanoid" id="A0A0G4EH34"/>
<dbReference type="PROSITE" id="PS50089">
    <property type="entry name" value="ZF_RING_2"/>
    <property type="match status" value="1"/>
</dbReference>
<dbReference type="OrthoDB" id="26679at2759"/>
<proteinExistence type="predicted"/>
<gene>
    <name evidence="6" type="ORF">Vbra_7352</name>
</gene>
<name>A0A0G4EH34_VITBC</name>
<dbReference type="PANTHER" id="PTHR47156:SF10">
    <property type="entry name" value="E3 UBIQUITIN-PROTEIN LIGASE TRIM-21-RELATED"/>
    <property type="match status" value="1"/>
</dbReference>
<evidence type="ECO:0000259" key="5">
    <source>
        <dbReference type="PROSITE" id="PS50089"/>
    </source>
</evidence>
<keyword evidence="3" id="KW-0862">Zinc</keyword>
<dbReference type="Pfam" id="PF13445">
    <property type="entry name" value="zf-RING_UBOX"/>
    <property type="match status" value="1"/>
</dbReference>
<evidence type="ECO:0000256" key="3">
    <source>
        <dbReference type="ARBA" id="ARBA00022833"/>
    </source>
</evidence>
<keyword evidence="7" id="KW-1185">Reference proteome</keyword>
<keyword evidence="1" id="KW-0479">Metal-binding</keyword>
<dbReference type="SMART" id="SM00184">
    <property type="entry name" value="RING"/>
    <property type="match status" value="1"/>
</dbReference>
<keyword evidence="2 4" id="KW-0863">Zinc-finger</keyword>
<dbReference type="Proteomes" id="UP000041254">
    <property type="component" value="Unassembled WGS sequence"/>
</dbReference>
<dbReference type="PROSITE" id="PS00518">
    <property type="entry name" value="ZF_RING_1"/>
    <property type="match status" value="1"/>
</dbReference>
<dbReference type="InterPro" id="IPR001841">
    <property type="entry name" value="Znf_RING"/>
</dbReference>
<evidence type="ECO:0000313" key="7">
    <source>
        <dbReference type="Proteomes" id="UP000041254"/>
    </source>
</evidence>
<dbReference type="VEuPathDB" id="CryptoDB:Vbra_7352"/>
<evidence type="ECO:0000256" key="4">
    <source>
        <dbReference type="PROSITE-ProRule" id="PRU00175"/>
    </source>
</evidence>
<evidence type="ECO:0000256" key="2">
    <source>
        <dbReference type="ARBA" id="ARBA00022771"/>
    </source>
</evidence>
<evidence type="ECO:0000313" key="6">
    <source>
        <dbReference type="EMBL" id="CEL94679.1"/>
    </source>
</evidence>
<dbReference type="InterPro" id="IPR013083">
    <property type="entry name" value="Znf_RING/FYVE/PHD"/>
</dbReference>
<dbReference type="SUPFAM" id="SSF57850">
    <property type="entry name" value="RING/U-box"/>
    <property type="match status" value="1"/>
</dbReference>
<dbReference type="InterPro" id="IPR052667">
    <property type="entry name" value="E3_ubiquitin-ligase_RING"/>
</dbReference>
<protein>
    <recommendedName>
        <fullName evidence="5">RING-type domain-containing protein</fullName>
    </recommendedName>
</protein>
<dbReference type="AlphaFoldDB" id="A0A0G4EH34"/>
<accession>A0A0G4EH34</accession>
<sequence>MAGVDALDCEVCYAQFDAVGDKTPMVLGRCGHTFCCQCVRTIQQRQPDRSARCPTCQVITTAANVTKNYSLTKLLDSLQKEQAAKRIDDLRGRVGDLRVGKATLLPSLFTPLVRVPAGSSLSVWEYYDLLGVIGGNTQVTRLLYRASVHGTTYDDLLRCLGDKTGLAFIIRKPPYKFGAFISGGIQLPDGPTDRHNYDCDVWYFSLAGHFDKPMKIDIPRGSQFVQVAGREASTPGGARVWVGGQLHLGLGDSIGCGPPAADIRCGQLFMVGWLPAGYTGERKAWAPGRGAPQAALLGGRYFFHADEVEVLQVGGA</sequence>
<dbReference type="GO" id="GO:0008270">
    <property type="term" value="F:zinc ion binding"/>
    <property type="evidence" value="ECO:0007669"/>
    <property type="project" value="UniProtKB-KW"/>
</dbReference>
<evidence type="ECO:0000256" key="1">
    <source>
        <dbReference type="ARBA" id="ARBA00022723"/>
    </source>
</evidence>